<dbReference type="Gene3D" id="3.40.960.10">
    <property type="entry name" value="VSR Endonuclease"/>
    <property type="match status" value="1"/>
</dbReference>
<gene>
    <name evidence="2" type="ORF">J2W50_004436</name>
</gene>
<evidence type="ECO:0000259" key="1">
    <source>
        <dbReference type="Pfam" id="PF04480"/>
    </source>
</evidence>
<keyword evidence="3" id="KW-1185">Reference proteome</keyword>
<dbReference type="CDD" id="cd01038">
    <property type="entry name" value="Endonuclease_DUF559"/>
    <property type="match status" value="1"/>
</dbReference>
<dbReference type="PANTHER" id="PTHR38590">
    <property type="entry name" value="BLL0828 PROTEIN"/>
    <property type="match status" value="1"/>
</dbReference>
<dbReference type="GO" id="GO:0004519">
    <property type="term" value="F:endonuclease activity"/>
    <property type="evidence" value="ECO:0007669"/>
    <property type="project" value="UniProtKB-KW"/>
</dbReference>
<evidence type="ECO:0000313" key="2">
    <source>
        <dbReference type="EMBL" id="MDR6586212.1"/>
    </source>
</evidence>
<dbReference type="Proteomes" id="UP001260715">
    <property type="component" value="Unassembled WGS sequence"/>
</dbReference>
<accession>A0ABU1PJU3</accession>
<dbReference type="InterPro" id="IPR007569">
    <property type="entry name" value="DUF559"/>
</dbReference>
<feature type="domain" description="DUF559" evidence="1">
    <location>
        <begin position="10"/>
        <end position="112"/>
    </location>
</feature>
<name>A0ABU1PJU3_9BURK</name>
<comment type="caution">
    <text evidence="2">The sequence shown here is derived from an EMBL/GenBank/DDBJ whole genome shotgun (WGS) entry which is preliminary data.</text>
</comment>
<keyword evidence="2" id="KW-0255">Endonuclease</keyword>
<evidence type="ECO:0000313" key="3">
    <source>
        <dbReference type="Proteomes" id="UP001260715"/>
    </source>
</evidence>
<keyword evidence="2" id="KW-0540">Nuclease</keyword>
<sequence>MKGQTNTFSKLAAKQLRKTMTEAEQRLWHRLRGQQLDVKFRRQHPFENYVLDFVCLERRLVIEVDGAQHVGNQDDENRTAKLNQAGFTVLRFWNNEVLNETDVVVQAIWNALNPSPPQPSP</sequence>
<reference evidence="2 3" key="1">
    <citation type="submission" date="2023-07" db="EMBL/GenBank/DDBJ databases">
        <title>Sorghum-associated microbial communities from plants grown in Nebraska, USA.</title>
        <authorList>
            <person name="Schachtman D."/>
        </authorList>
    </citation>
    <scope>NUCLEOTIDE SEQUENCE [LARGE SCALE GENOMIC DNA]</scope>
    <source>
        <strain evidence="2 3">596</strain>
    </source>
</reference>
<keyword evidence="2" id="KW-0378">Hydrolase</keyword>
<dbReference type="SUPFAM" id="SSF52980">
    <property type="entry name" value="Restriction endonuclease-like"/>
    <property type="match status" value="1"/>
</dbReference>
<organism evidence="2 3">
    <name type="scientific">Herbaspirillum frisingense</name>
    <dbReference type="NCBI Taxonomy" id="92645"/>
    <lineage>
        <taxon>Bacteria</taxon>
        <taxon>Pseudomonadati</taxon>
        <taxon>Pseudomonadota</taxon>
        <taxon>Betaproteobacteria</taxon>
        <taxon>Burkholderiales</taxon>
        <taxon>Oxalobacteraceae</taxon>
        <taxon>Herbaspirillum</taxon>
    </lineage>
</organism>
<dbReference type="PANTHER" id="PTHR38590:SF1">
    <property type="entry name" value="BLL0828 PROTEIN"/>
    <property type="match status" value="1"/>
</dbReference>
<protein>
    <submittedName>
        <fullName evidence="2">Very-short-patch-repair endonuclease</fullName>
    </submittedName>
</protein>
<dbReference type="InterPro" id="IPR047216">
    <property type="entry name" value="Endonuclease_DUF559_bact"/>
</dbReference>
<dbReference type="InterPro" id="IPR011335">
    <property type="entry name" value="Restrct_endonuc-II-like"/>
</dbReference>
<dbReference type="Pfam" id="PF04480">
    <property type="entry name" value="DUF559"/>
    <property type="match status" value="1"/>
</dbReference>
<dbReference type="RefSeq" id="WP_102663226.1">
    <property type="nucleotide sequence ID" value="NZ_JAVDSJ010000006.1"/>
</dbReference>
<proteinExistence type="predicted"/>
<dbReference type="EMBL" id="JAVDSJ010000006">
    <property type="protein sequence ID" value="MDR6586212.1"/>
    <property type="molecule type" value="Genomic_DNA"/>
</dbReference>